<proteinExistence type="predicted"/>
<organism evidence="2 3">
    <name type="scientific">Adineta steineri</name>
    <dbReference type="NCBI Taxonomy" id="433720"/>
    <lineage>
        <taxon>Eukaryota</taxon>
        <taxon>Metazoa</taxon>
        <taxon>Spiralia</taxon>
        <taxon>Gnathifera</taxon>
        <taxon>Rotifera</taxon>
        <taxon>Eurotatoria</taxon>
        <taxon>Bdelloidea</taxon>
        <taxon>Adinetida</taxon>
        <taxon>Adinetidae</taxon>
        <taxon>Adineta</taxon>
    </lineage>
</organism>
<evidence type="ECO:0000313" key="3">
    <source>
        <dbReference type="Proteomes" id="UP000663844"/>
    </source>
</evidence>
<comment type="caution">
    <text evidence="2">The sequence shown here is derived from an EMBL/GenBank/DDBJ whole genome shotgun (WGS) entry which is preliminary data.</text>
</comment>
<sequence length="31" mass="3455">TAKFELNEQPTLANNDTSIHLDNKQPDVSVD</sequence>
<accession>A0A820C3Y7</accession>
<evidence type="ECO:0000256" key="1">
    <source>
        <dbReference type="SAM" id="MobiDB-lite"/>
    </source>
</evidence>
<evidence type="ECO:0000313" key="2">
    <source>
        <dbReference type="EMBL" id="CAF4215723.1"/>
    </source>
</evidence>
<gene>
    <name evidence="2" type="ORF">OXD698_LOCUS41603</name>
</gene>
<dbReference type="EMBL" id="CAJOAZ010010134">
    <property type="protein sequence ID" value="CAF4215723.1"/>
    <property type="molecule type" value="Genomic_DNA"/>
</dbReference>
<name>A0A820C3Y7_9BILA</name>
<feature type="non-terminal residue" evidence="2">
    <location>
        <position position="1"/>
    </location>
</feature>
<dbReference type="AlphaFoldDB" id="A0A820C3Y7"/>
<dbReference type="Proteomes" id="UP000663844">
    <property type="component" value="Unassembled WGS sequence"/>
</dbReference>
<feature type="compositionally biased region" description="Polar residues" evidence="1">
    <location>
        <begin position="8"/>
        <end position="18"/>
    </location>
</feature>
<feature type="region of interest" description="Disordered" evidence="1">
    <location>
        <begin position="1"/>
        <end position="31"/>
    </location>
</feature>
<reference evidence="2" key="1">
    <citation type="submission" date="2021-02" db="EMBL/GenBank/DDBJ databases">
        <authorList>
            <person name="Nowell W R."/>
        </authorList>
    </citation>
    <scope>NUCLEOTIDE SEQUENCE</scope>
</reference>
<protein>
    <submittedName>
        <fullName evidence="2">Uncharacterized protein</fullName>
    </submittedName>
</protein>